<dbReference type="AlphaFoldDB" id="A0A336M1F5"/>
<name>A0A336M1F5_CULSO</name>
<dbReference type="Pfam" id="PF03357">
    <property type="entry name" value="Snf7"/>
    <property type="match status" value="1"/>
</dbReference>
<keyword evidence="2" id="KW-0175">Coiled coil</keyword>
<dbReference type="PANTHER" id="PTHR10476">
    <property type="entry name" value="CHARGED MULTIVESICULAR BODY PROTEIN"/>
    <property type="match status" value="1"/>
</dbReference>
<evidence type="ECO:0000256" key="3">
    <source>
        <dbReference type="SAM" id="MobiDB-lite"/>
    </source>
</evidence>
<dbReference type="EMBL" id="UFQT01000418">
    <property type="protein sequence ID" value="SSX24140.1"/>
    <property type="molecule type" value="Genomic_DNA"/>
</dbReference>
<sequence length="222" mass="25059">MGLFGKTPQKTPKDQVNEWCSKLRKEGYKLDRQIRQIQREEDKIKKSLKEAAAKNDKEICTILAKEIIRSRKAVTKIYTSKATINSVQLQMKNQLATIRIAGSLQKSTEVMQAMHALVRLPEISQTMREMSMEMTKAGILEEMIDETMESVEDSEELEDEAQQEIDKVLWEVTQGKLGEAPAVPAGSVSVGPEPVASTSEDVAEDDEDDMKEMQSRLQKLRS</sequence>
<dbReference type="InterPro" id="IPR005024">
    <property type="entry name" value="Snf7_fam"/>
</dbReference>
<dbReference type="VEuPathDB" id="VectorBase:CSON010269"/>
<dbReference type="Gene3D" id="6.10.140.1230">
    <property type="match status" value="1"/>
</dbReference>
<dbReference type="VEuPathDB" id="VectorBase:CSON010352"/>
<feature type="coiled-coil region" evidence="2">
    <location>
        <begin position="30"/>
        <end position="57"/>
    </location>
</feature>
<dbReference type="GO" id="GO:0007034">
    <property type="term" value="P:vacuolar transport"/>
    <property type="evidence" value="ECO:0007669"/>
    <property type="project" value="InterPro"/>
</dbReference>
<feature type="region of interest" description="Disordered" evidence="3">
    <location>
        <begin position="180"/>
        <end position="222"/>
    </location>
</feature>
<evidence type="ECO:0000313" key="5">
    <source>
        <dbReference type="EMBL" id="SSX24140.1"/>
    </source>
</evidence>
<accession>A0A336M1F5</accession>
<protein>
    <submittedName>
        <fullName evidence="4">CSON010269 protein</fullName>
    </submittedName>
    <submittedName>
        <fullName evidence="5">CSON010352 protein</fullName>
    </submittedName>
</protein>
<proteinExistence type="inferred from homology"/>
<reference evidence="4" key="1">
    <citation type="submission" date="2018-07" db="EMBL/GenBank/DDBJ databases">
        <authorList>
            <person name="Quirk P.G."/>
            <person name="Krulwich T.A."/>
        </authorList>
    </citation>
    <scope>NUCLEOTIDE SEQUENCE</scope>
</reference>
<organism evidence="4">
    <name type="scientific">Culicoides sonorensis</name>
    <name type="common">Biting midge</name>
    <dbReference type="NCBI Taxonomy" id="179676"/>
    <lineage>
        <taxon>Eukaryota</taxon>
        <taxon>Metazoa</taxon>
        <taxon>Ecdysozoa</taxon>
        <taxon>Arthropoda</taxon>
        <taxon>Hexapoda</taxon>
        <taxon>Insecta</taxon>
        <taxon>Pterygota</taxon>
        <taxon>Neoptera</taxon>
        <taxon>Endopterygota</taxon>
        <taxon>Diptera</taxon>
        <taxon>Nematocera</taxon>
        <taxon>Chironomoidea</taxon>
        <taxon>Ceratopogonidae</taxon>
        <taxon>Ceratopogoninae</taxon>
        <taxon>Culicoides</taxon>
        <taxon>Monoculicoides</taxon>
    </lineage>
</organism>
<dbReference type="OMA" id="KILWEVT"/>
<dbReference type="EMBL" id="UFQT01000413">
    <property type="protein sequence ID" value="SSX24075.1"/>
    <property type="molecule type" value="Genomic_DNA"/>
</dbReference>
<evidence type="ECO:0000256" key="2">
    <source>
        <dbReference type="SAM" id="Coils"/>
    </source>
</evidence>
<feature type="compositionally biased region" description="Acidic residues" evidence="3">
    <location>
        <begin position="201"/>
        <end position="210"/>
    </location>
</feature>
<feature type="coiled-coil region" evidence="2">
    <location>
        <begin position="140"/>
        <end position="171"/>
    </location>
</feature>
<evidence type="ECO:0000256" key="1">
    <source>
        <dbReference type="ARBA" id="ARBA00006190"/>
    </source>
</evidence>
<evidence type="ECO:0000313" key="4">
    <source>
        <dbReference type="EMBL" id="SSX24075.1"/>
    </source>
</evidence>
<comment type="similarity">
    <text evidence="1">Belongs to the SNF7 family.</text>
</comment>
<gene>
    <name evidence="4" type="primary">CSON010269</name>
    <name evidence="5" type="synonym">CSON010352</name>
</gene>